<organism evidence="3 4">
    <name type="scientific">Petrolisthes manimaculis</name>
    <dbReference type="NCBI Taxonomy" id="1843537"/>
    <lineage>
        <taxon>Eukaryota</taxon>
        <taxon>Metazoa</taxon>
        <taxon>Ecdysozoa</taxon>
        <taxon>Arthropoda</taxon>
        <taxon>Crustacea</taxon>
        <taxon>Multicrustacea</taxon>
        <taxon>Malacostraca</taxon>
        <taxon>Eumalacostraca</taxon>
        <taxon>Eucarida</taxon>
        <taxon>Decapoda</taxon>
        <taxon>Pleocyemata</taxon>
        <taxon>Anomura</taxon>
        <taxon>Galatheoidea</taxon>
        <taxon>Porcellanidae</taxon>
        <taxon>Petrolisthes</taxon>
    </lineage>
</organism>
<protein>
    <recommendedName>
        <fullName evidence="2">Methyltransferase domain-containing protein</fullName>
    </recommendedName>
</protein>
<gene>
    <name evidence="3" type="ORF">Pmani_018239</name>
</gene>
<accession>A0AAE1U6W0</accession>
<proteinExistence type="predicted"/>
<feature type="domain" description="Methyltransferase" evidence="2">
    <location>
        <begin position="60"/>
        <end position="208"/>
    </location>
</feature>
<sequence length="383" mass="44079">MARHFSFKLLSTVICVGVMYYVTLSDDVVSVGEVTSLLSSQQQQPMLDFSRWWTRRSIRKHTHTQQQQHQEEEDWGSMKCEVPELTSPHLIYDYITQPQIKCDKPVMVGGQLLTHPPYMVGEKWVCMGTQYNITPGDCVVLSFGIENDFSFDDDMDKRFNCKVYAFDPTINLTTHQRSPNIKFHNLGIGYTDGSIQIRKIKTNPDLRTHITPTTTTINTTTTTTTTTATTTTTSQNHSNTITAEAESSSSSLSSSSLSPYIMMKVPVARYTTILDLLHLQNRTIDYLKMDVESSELAFFSDVLSKTPNLLKNVKQIGMEIHMSIRPDVGLVRERLWAYFHHLDCYGFKLVFSEINPVKTLRFNFRDKERSCCYEMVWARQRQW</sequence>
<dbReference type="Gene3D" id="3.40.50.150">
    <property type="entry name" value="Vaccinia Virus protein VP39"/>
    <property type="match status" value="1"/>
</dbReference>
<evidence type="ECO:0000313" key="3">
    <source>
        <dbReference type="EMBL" id="KAK4310176.1"/>
    </source>
</evidence>
<feature type="region of interest" description="Disordered" evidence="1">
    <location>
        <begin position="217"/>
        <end position="253"/>
    </location>
</feature>
<dbReference type="SUPFAM" id="SSF53335">
    <property type="entry name" value="S-adenosyl-L-methionine-dependent methyltransferases"/>
    <property type="match status" value="1"/>
</dbReference>
<dbReference type="PANTHER" id="PTHR32026">
    <property type="entry name" value="METHYLTRANSFERASE-LIKE PROTEIN 24"/>
    <property type="match status" value="1"/>
</dbReference>
<dbReference type="PANTHER" id="PTHR32026:SF10">
    <property type="entry name" value="METHYLTRANSFERASE-LIKE PROTEIN 24-RELATED"/>
    <property type="match status" value="1"/>
</dbReference>
<evidence type="ECO:0000313" key="4">
    <source>
        <dbReference type="Proteomes" id="UP001292094"/>
    </source>
</evidence>
<comment type="caution">
    <text evidence="3">The sequence shown here is derived from an EMBL/GenBank/DDBJ whole genome shotgun (WGS) entry which is preliminary data.</text>
</comment>
<dbReference type="Proteomes" id="UP001292094">
    <property type="component" value="Unassembled WGS sequence"/>
</dbReference>
<dbReference type="InterPro" id="IPR026913">
    <property type="entry name" value="METTL24"/>
</dbReference>
<dbReference type="EMBL" id="JAWZYT010001664">
    <property type="protein sequence ID" value="KAK4310176.1"/>
    <property type="molecule type" value="Genomic_DNA"/>
</dbReference>
<evidence type="ECO:0000259" key="2">
    <source>
        <dbReference type="Pfam" id="PF13383"/>
    </source>
</evidence>
<dbReference type="InterPro" id="IPR025714">
    <property type="entry name" value="Methyltranfer_dom"/>
</dbReference>
<evidence type="ECO:0000256" key="1">
    <source>
        <dbReference type="SAM" id="MobiDB-lite"/>
    </source>
</evidence>
<name>A0AAE1U6W0_9EUCA</name>
<dbReference type="InterPro" id="IPR029063">
    <property type="entry name" value="SAM-dependent_MTases_sf"/>
</dbReference>
<dbReference type="Pfam" id="PF13383">
    <property type="entry name" value="Methyltransf_22"/>
    <property type="match status" value="1"/>
</dbReference>
<reference evidence="3" key="1">
    <citation type="submission" date="2023-11" db="EMBL/GenBank/DDBJ databases">
        <title>Genome assemblies of two species of porcelain crab, Petrolisthes cinctipes and Petrolisthes manimaculis (Anomura: Porcellanidae).</title>
        <authorList>
            <person name="Angst P."/>
        </authorList>
    </citation>
    <scope>NUCLEOTIDE SEQUENCE</scope>
    <source>
        <strain evidence="3">PB745_02</strain>
        <tissue evidence="3">Gill</tissue>
    </source>
</reference>
<keyword evidence="4" id="KW-1185">Reference proteome</keyword>
<dbReference type="AlphaFoldDB" id="A0AAE1U6W0"/>